<feature type="compositionally biased region" description="Basic and acidic residues" evidence="1">
    <location>
        <begin position="90"/>
        <end position="104"/>
    </location>
</feature>
<keyword evidence="3" id="KW-1185">Reference proteome</keyword>
<dbReference type="EnsemblPlants" id="OB03G13690.1">
    <property type="protein sequence ID" value="OB03G13690.1"/>
    <property type="gene ID" value="OB03G13690"/>
</dbReference>
<dbReference type="HOGENOM" id="CLU_2149731_0_0_1"/>
<feature type="region of interest" description="Disordered" evidence="1">
    <location>
        <begin position="1"/>
        <end position="24"/>
    </location>
</feature>
<reference evidence="2" key="2">
    <citation type="submission" date="2013-04" db="UniProtKB">
        <authorList>
            <consortium name="EnsemblPlants"/>
        </authorList>
    </citation>
    <scope>IDENTIFICATION</scope>
</reference>
<reference evidence="2" key="1">
    <citation type="journal article" date="2013" name="Nat. Commun.">
        <title>Whole-genome sequencing of Oryza brachyantha reveals mechanisms underlying Oryza genome evolution.</title>
        <authorList>
            <person name="Chen J."/>
            <person name="Huang Q."/>
            <person name="Gao D."/>
            <person name="Wang J."/>
            <person name="Lang Y."/>
            <person name="Liu T."/>
            <person name="Li B."/>
            <person name="Bai Z."/>
            <person name="Luis Goicoechea J."/>
            <person name="Liang C."/>
            <person name="Chen C."/>
            <person name="Zhang W."/>
            <person name="Sun S."/>
            <person name="Liao Y."/>
            <person name="Zhang X."/>
            <person name="Yang L."/>
            <person name="Song C."/>
            <person name="Wang M."/>
            <person name="Shi J."/>
            <person name="Liu G."/>
            <person name="Liu J."/>
            <person name="Zhou H."/>
            <person name="Zhou W."/>
            <person name="Yu Q."/>
            <person name="An N."/>
            <person name="Chen Y."/>
            <person name="Cai Q."/>
            <person name="Wang B."/>
            <person name="Liu B."/>
            <person name="Min J."/>
            <person name="Huang Y."/>
            <person name="Wu H."/>
            <person name="Li Z."/>
            <person name="Zhang Y."/>
            <person name="Yin Y."/>
            <person name="Song W."/>
            <person name="Jiang J."/>
            <person name="Jackson S.A."/>
            <person name="Wing R.A."/>
            <person name="Wang J."/>
            <person name="Chen M."/>
        </authorList>
    </citation>
    <scope>NUCLEOTIDE SEQUENCE [LARGE SCALE GENOMIC DNA]</scope>
    <source>
        <strain evidence="2">cv. IRGC 101232</strain>
    </source>
</reference>
<dbReference type="AlphaFoldDB" id="J3LJZ3"/>
<evidence type="ECO:0000313" key="2">
    <source>
        <dbReference type="EnsemblPlants" id="OB03G13690.1"/>
    </source>
</evidence>
<feature type="region of interest" description="Disordered" evidence="1">
    <location>
        <begin position="70"/>
        <end position="112"/>
    </location>
</feature>
<dbReference type="Gramene" id="OB03G13690.1">
    <property type="protein sequence ID" value="OB03G13690.1"/>
    <property type="gene ID" value="OB03G13690"/>
</dbReference>
<protein>
    <submittedName>
        <fullName evidence="2">Uncharacterized protein</fullName>
    </submittedName>
</protein>
<proteinExistence type="predicted"/>
<accession>J3LJZ3</accession>
<dbReference type="Proteomes" id="UP000006038">
    <property type="component" value="Chromosome 3"/>
</dbReference>
<evidence type="ECO:0000313" key="3">
    <source>
        <dbReference type="Proteomes" id="UP000006038"/>
    </source>
</evidence>
<evidence type="ECO:0000256" key="1">
    <source>
        <dbReference type="SAM" id="MobiDB-lite"/>
    </source>
</evidence>
<sequence>MPLPSTRSSKPALRSASLDAGYIQPHGDLLERRFRDGHRRAESDVHHARPASAFSSSHCIHEGLLAPAPLHGKSATRARHSGRWATPCGRHGDDPSARCREERKKRERRRER</sequence>
<organism evidence="2">
    <name type="scientific">Oryza brachyantha</name>
    <name type="common">malo sina</name>
    <dbReference type="NCBI Taxonomy" id="4533"/>
    <lineage>
        <taxon>Eukaryota</taxon>
        <taxon>Viridiplantae</taxon>
        <taxon>Streptophyta</taxon>
        <taxon>Embryophyta</taxon>
        <taxon>Tracheophyta</taxon>
        <taxon>Spermatophyta</taxon>
        <taxon>Magnoliopsida</taxon>
        <taxon>Liliopsida</taxon>
        <taxon>Poales</taxon>
        <taxon>Poaceae</taxon>
        <taxon>BOP clade</taxon>
        <taxon>Oryzoideae</taxon>
        <taxon>Oryzeae</taxon>
        <taxon>Oryzinae</taxon>
        <taxon>Oryza</taxon>
    </lineage>
</organism>
<name>J3LJZ3_ORYBR</name>